<evidence type="ECO:0000259" key="2">
    <source>
        <dbReference type="PROSITE" id="PS50110"/>
    </source>
</evidence>
<evidence type="ECO:0000256" key="1">
    <source>
        <dbReference type="PROSITE-ProRule" id="PRU00169"/>
    </source>
</evidence>
<dbReference type="AlphaFoldDB" id="A0A1N6VT60"/>
<dbReference type="SMART" id="SM00448">
    <property type="entry name" value="REC"/>
    <property type="match status" value="1"/>
</dbReference>
<dbReference type="Pfam" id="PF00563">
    <property type="entry name" value="EAL"/>
    <property type="match status" value="1"/>
</dbReference>
<dbReference type="InterPro" id="IPR001789">
    <property type="entry name" value="Sig_transdc_resp-reg_receiver"/>
</dbReference>
<dbReference type="Proteomes" id="UP000186079">
    <property type="component" value="Unassembled WGS sequence"/>
</dbReference>
<dbReference type="SMART" id="SM00052">
    <property type="entry name" value="EAL"/>
    <property type="match status" value="1"/>
</dbReference>
<proteinExistence type="predicted"/>
<dbReference type="PROSITE" id="PS50883">
    <property type="entry name" value="EAL"/>
    <property type="match status" value="1"/>
</dbReference>
<evidence type="ECO:0000259" key="3">
    <source>
        <dbReference type="PROSITE" id="PS50883"/>
    </source>
</evidence>
<protein>
    <submittedName>
        <fullName evidence="4">EAL domain, c-di-GMP-specific phosphodiesterase class I (Or its enzymatically inactive variant)</fullName>
    </submittedName>
</protein>
<dbReference type="SUPFAM" id="SSF52172">
    <property type="entry name" value="CheY-like"/>
    <property type="match status" value="1"/>
</dbReference>
<gene>
    <name evidence="4" type="ORF">SAMN05421672_11092</name>
</gene>
<dbReference type="OrthoDB" id="9812358at2"/>
<accession>A0A1N6VT60</accession>
<dbReference type="InterPro" id="IPR050706">
    <property type="entry name" value="Cyclic-di-GMP_PDE-like"/>
</dbReference>
<dbReference type="InterPro" id="IPR001633">
    <property type="entry name" value="EAL_dom"/>
</dbReference>
<dbReference type="InterPro" id="IPR011006">
    <property type="entry name" value="CheY-like_superfamily"/>
</dbReference>
<organism evidence="4 5">
    <name type="scientific">Pseudomonas flexibilis</name>
    <dbReference type="NCBI Taxonomy" id="706570"/>
    <lineage>
        <taxon>Bacteria</taxon>
        <taxon>Pseudomonadati</taxon>
        <taxon>Pseudomonadota</taxon>
        <taxon>Gammaproteobacteria</taxon>
        <taxon>Pseudomonadales</taxon>
        <taxon>Pseudomonadaceae</taxon>
        <taxon>Pseudomonas</taxon>
    </lineage>
</organism>
<name>A0A1N6VT60_9PSED</name>
<dbReference type="SUPFAM" id="SSF141868">
    <property type="entry name" value="EAL domain-like"/>
    <property type="match status" value="1"/>
</dbReference>
<dbReference type="PROSITE" id="PS50110">
    <property type="entry name" value="RESPONSE_REGULATORY"/>
    <property type="match status" value="1"/>
</dbReference>
<dbReference type="Gene3D" id="3.40.50.2300">
    <property type="match status" value="1"/>
</dbReference>
<dbReference type="Pfam" id="PF00072">
    <property type="entry name" value="Response_reg"/>
    <property type="match status" value="1"/>
</dbReference>
<dbReference type="GO" id="GO:0000160">
    <property type="term" value="P:phosphorelay signal transduction system"/>
    <property type="evidence" value="ECO:0007669"/>
    <property type="project" value="InterPro"/>
</dbReference>
<dbReference type="InterPro" id="IPR035919">
    <property type="entry name" value="EAL_sf"/>
</dbReference>
<sequence>MQLAELPLSVRQTRVLLVDDSALQRECAAELLETLGLSLIAQAASGREALTLLRRLAEQQLPLPLLILDLEMPEMDGIELLLQLHEEDLCPPVVLSSGCEEALVATVLDMIRTLRLPLLGNLPKPLSGKDLHGLLQHLPNLASPPVEEAVRPTVSVTVPSLREALRQGHMRPYYQPKIDLKSGQLLGYEVLARWQDPRQGMLYPGDFIALATESGLLPELTFQLVEQVLADAARLQQQGWTPSMAVNIDISMLANRNFANELIARVQASGARAEQLILEVTESALMHDTAATLASVGRLRLAGFGLSIDDYGTGFSTLQQLTRLPFTELKIDRAFVTSAHRNRRSLAILQSAIDMSVRLRLPSIAEGVETIDEVRLLCGLGCSAAQGYLFARPMPGEALLDWHAAHAGKASLEDWFRS</sequence>
<keyword evidence="1" id="KW-0597">Phosphoprotein</keyword>
<dbReference type="GO" id="GO:0071111">
    <property type="term" value="F:cyclic-guanylate-specific phosphodiesterase activity"/>
    <property type="evidence" value="ECO:0007669"/>
    <property type="project" value="InterPro"/>
</dbReference>
<reference evidence="4 5" key="1">
    <citation type="submission" date="2017-01" db="EMBL/GenBank/DDBJ databases">
        <authorList>
            <person name="Mah S.A."/>
            <person name="Swanson W.J."/>
            <person name="Moy G.W."/>
            <person name="Vacquier V.D."/>
        </authorList>
    </citation>
    <scope>NUCLEOTIDE SEQUENCE [LARGE SCALE GENOMIC DNA]</scope>
    <source>
        <strain evidence="4 5">ATCC 29606</strain>
    </source>
</reference>
<evidence type="ECO:0000313" key="5">
    <source>
        <dbReference type="Proteomes" id="UP000186079"/>
    </source>
</evidence>
<evidence type="ECO:0000313" key="4">
    <source>
        <dbReference type="EMBL" id="SIQ80816.1"/>
    </source>
</evidence>
<dbReference type="EMBL" id="FTMC01000010">
    <property type="protein sequence ID" value="SIQ80816.1"/>
    <property type="molecule type" value="Genomic_DNA"/>
</dbReference>
<dbReference type="CDD" id="cd01948">
    <property type="entry name" value="EAL"/>
    <property type="match status" value="1"/>
</dbReference>
<dbReference type="Gene3D" id="3.20.20.450">
    <property type="entry name" value="EAL domain"/>
    <property type="match status" value="1"/>
</dbReference>
<feature type="domain" description="EAL" evidence="3">
    <location>
        <begin position="154"/>
        <end position="407"/>
    </location>
</feature>
<feature type="modified residue" description="4-aspartylphosphate" evidence="1">
    <location>
        <position position="69"/>
    </location>
</feature>
<dbReference type="RefSeq" id="WP_051587383.1">
    <property type="nucleotide sequence ID" value="NZ_FMUP01000008.1"/>
</dbReference>
<feature type="domain" description="Response regulatory" evidence="2">
    <location>
        <begin position="14"/>
        <end position="139"/>
    </location>
</feature>
<dbReference type="PANTHER" id="PTHR33121:SF79">
    <property type="entry name" value="CYCLIC DI-GMP PHOSPHODIESTERASE PDED-RELATED"/>
    <property type="match status" value="1"/>
</dbReference>
<dbReference type="PANTHER" id="PTHR33121">
    <property type="entry name" value="CYCLIC DI-GMP PHOSPHODIESTERASE PDEF"/>
    <property type="match status" value="1"/>
</dbReference>